<evidence type="ECO:0000313" key="6">
    <source>
        <dbReference type="Proteomes" id="UP001592530"/>
    </source>
</evidence>
<dbReference type="InterPro" id="IPR003594">
    <property type="entry name" value="HATPase_dom"/>
</dbReference>
<dbReference type="PANTHER" id="PTHR43156">
    <property type="entry name" value="STAGE II SPORULATION PROTEIN E-RELATED"/>
    <property type="match status" value="1"/>
</dbReference>
<evidence type="ECO:0000256" key="1">
    <source>
        <dbReference type="ARBA" id="ARBA00022801"/>
    </source>
</evidence>
<comment type="caution">
    <text evidence="5">The sequence shown here is derived from an EMBL/GenBank/DDBJ whole genome shotgun (WGS) entry which is preliminary data.</text>
</comment>
<accession>A0ABV6X2F4</accession>
<dbReference type="SUPFAM" id="SSF81606">
    <property type="entry name" value="PP2C-like"/>
    <property type="match status" value="1"/>
</dbReference>
<dbReference type="Gene3D" id="3.30.565.10">
    <property type="entry name" value="Histidine kinase-like ATPase, C-terminal domain"/>
    <property type="match status" value="1"/>
</dbReference>
<keyword evidence="3" id="KW-1133">Transmembrane helix</keyword>
<organism evidence="5 6">
    <name type="scientific">Streptacidiphilus alkalitolerans</name>
    <dbReference type="NCBI Taxonomy" id="3342712"/>
    <lineage>
        <taxon>Bacteria</taxon>
        <taxon>Bacillati</taxon>
        <taxon>Actinomycetota</taxon>
        <taxon>Actinomycetes</taxon>
        <taxon>Kitasatosporales</taxon>
        <taxon>Streptomycetaceae</taxon>
        <taxon>Streptacidiphilus</taxon>
    </lineage>
</organism>
<keyword evidence="3" id="KW-0812">Transmembrane</keyword>
<dbReference type="InterPro" id="IPR036890">
    <property type="entry name" value="HATPase_C_sf"/>
</dbReference>
<evidence type="ECO:0000256" key="2">
    <source>
        <dbReference type="SAM" id="MobiDB-lite"/>
    </source>
</evidence>
<dbReference type="CDD" id="cd16936">
    <property type="entry name" value="HATPase_RsbW-like"/>
    <property type="match status" value="1"/>
</dbReference>
<dbReference type="SMART" id="SM00331">
    <property type="entry name" value="PP2C_SIG"/>
    <property type="match status" value="1"/>
</dbReference>
<dbReference type="Gene3D" id="3.60.40.10">
    <property type="entry name" value="PPM-type phosphatase domain"/>
    <property type="match status" value="1"/>
</dbReference>
<dbReference type="RefSeq" id="WP_380553676.1">
    <property type="nucleotide sequence ID" value="NZ_JBHEZY010000005.1"/>
</dbReference>
<dbReference type="InterPro" id="IPR036457">
    <property type="entry name" value="PPM-type-like_dom_sf"/>
</dbReference>
<dbReference type="SUPFAM" id="SSF55874">
    <property type="entry name" value="ATPase domain of HSP90 chaperone/DNA topoisomerase II/histidine kinase"/>
    <property type="match status" value="1"/>
</dbReference>
<dbReference type="InterPro" id="IPR052016">
    <property type="entry name" value="Bact_Sigma-Reg"/>
</dbReference>
<sequence>MRAHLHVRSFSRSRAWQLLPSAVLLLAVVALLVAQPSGHYGMVLAVVPFLAAAVHAVLGTALVGGLTVAAYVLLRHQLLEDGTAVWLIKLAFVSSAAALAVFVAQARVRERALSHSRELALALQEGLLPQHLPGTSAVLVSHRYVPADTDAGVGGDWYDVIPLSGSRVALVIGDVAGHGIHAAAMMGRLRTAVHTLADLELAPDELLARMDDLVARTGESEQRYELAATCLYLVYDPVTATCSMAAAGQPPPALLYPDGKVEFAVLPEHPPLGVGGTLFRTVDLPVAPGTVIALYTDGLLDLRRHHSDAALAHLADVLGAGDGSLDEIAERVCASPHNTTDDDIALLLARTRTLPPEAVVTWEYPASTQSVPEARAAVTRQLRAWDLTELAYATELAVSELVTNAVLYGSGPVTLRLIKDRVLICEVADGSDSIPRPRQARALDEGGRGLDLVAQFTDRWGTRPTGRGKTVWTEQALPRPAARRLRADPDPVVPEGAGGH</sequence>
<protein>
    <submittedName>
        <fullName evidence="5">SpoIIE family protein phosphatase</fullName>
    </submittedName>
</protein>
<keyword evidence="1" id="KW-0378">Hydrolase</keyword>
<feature type="transmembrane region" description="Helical" evidence="3">
    <location>
        <begin position="86"/>
        <end position="104"/>
    </location>
</feature>
<feature type="domain" description="PPM-type phosphatase" evidence="4">
    <location>
        <begin position="135"/>
        <end position="351"/>
    </location>
</feature>
<reference evidence="5 6" key="1">
    <citation type="submission" date="2024-09" db="EMBL/GenBank/DDBJ databases">
        <authorList>
            <person name="Lee S.D."/>
        </authorList>
    </citation>
    <scope>NUCLEOTIDE SEQUENCE [LARGE SCALE GENOMIC DNA]</scope>
    <source>
        <strain evidence="5 6">N1-3</strain>
    </source>
</reference>
<feature type="transmembrane region" description="Helical" evidence="3">
    <location>
        <begin position="50"/>
        <end position="74"/>
    </location>
</feature>
<gene>
    <name evidence="5" type="ORF">ACEZDB_16140</name>
</gene>
<feature type="region of interest" description="Disordered" evidence="2">
    <location>
        <begin position="462"/>
        <end position="500"/>
    </location>
</feature>
<dbReference type="InterPro" id="IPR001932">
    <property type="entry name" value="PPM-type_phosphatase-like_dom"/>
</dbReference>
<dbReference type="Pfam" id="PF13581">
    <property type="entry name" value="HATPase_c_2"/>
    <property type="match status" value="1"/>
</dbReference>
<evidence type="ECO:0000259" key="4">
    <source>
        <dbReference type="SMART" id="SM00331"/>
    </source>
</evidence>
<name>A0ABV6X2F4_9ACTN</name>
<dbReference type="EMBL" id="JBHEZY010000005">
    <property type="protein sequence ID" value="MFC1432178.1"/>
    <property type="molecule type" value="Genomic_DNA"/>
</dbReference>
<evidence type="ECO:0000313" key="5">
    <source>
        <dbReference type="EMBL" id="MFC1432178.1"/>
    </source>
</evidence>
<keyword evidence="3" id="KW-0472">Membrane</keyword>
<evidence type="ECO:0000256" key="3">
    <source>
        <dbReference type="SAM" id="Phobius"/>
    </source>
</evidence>
<dbReference type="Proteomes" id="UP001592530">
    <property type="component" value="Unassembled WGS sequence"/>
</dbReference>
<proteinExistence type="predicted"/>
<dbReference type="PANTHER" id="PTHR43156:SF2">
    <property type="entry name" value="STAGE II SPORULATION PROTEIN E"/>
    <property type="match status" value="1"/>
</dbReference>
<dbReference type="Pfam" id="PF07228">
    <property type="entry name" value="SpoIIE"/>
    <property type="match status" value="1"/>
</dbReference>